<keyword evidence="3" id="KW-0808">Transferase</keyword>
<keyword evidence="2" id="KW-1133">Transmembrane helix</keyword>
<keyword evidence="2" id="KW-0472">Membrane</keyword>
<keyword evidence="4" id="KW-1185">Reference proteome</keyword>
<reference evidence="3" key="1">
    <citation type="submission" date="2022-09" db="EMBL/GenBank/DDBJ databases">
        <title>Complete Genomes of Fervidibacillus albus and Fervidibacillus halotolerans isolated from tidal flat sediments.</title>
        <authorList>
            <person name="Kwon K.K."/>
            <person name="Yang S.-H."/>
            <person name="Park M.J."/>
            <person name="Oh H.-M."/>
        </authorList>
    </citation>
    <scope>NUCLEOTIDE SEQUENCE</scope>
    <source>
        <strain evidence="3">MEBiC13591</strain>
    </source>
</reference>
<dbReference type="Proteomes" id="UP001164718">
    <property type="component" value="Chromosome"/>
</dbReference>
<keyword evidence="3" id="KW-0418">Kinase</keyword>
<sequence>MPIKTRWILSIMLVAVLFTVGSIYFIQKFNLENDDSLYSYEEKLFNEDVVSTIEITMDEEDWEDILANPMAEEYKLASITINGETISNVAIRTKGNSSLSSVANSDSERYSLKVDFNYYDSTQSYYGLTKLNLNNNYNDSTQMKEFVSYELMEQIGVPTPAHAYMKVLVNGEYYGLMLGVEAIDETFIAQNYGTAEGYLFKPDGTGSDLIYISDALEDYSGIDVQMNEESVENSELISMIKAITEGEGYESYLNTDEMLRYFAMNTALVSLDSYQGQLQHNYYLYEDENGVFSILPWDYNESFGHFNMGMGGGTRTPMNENAVDEETEQNIPPEEENVALTERPDRSEMNQQTEQGNGEDNLAEMPQDNNERVGEDLMTSEDLLNEEVINFSIYEPVSGTTLSERPLLNVLLSDETLMEQYEAYMEQIATEILTEENVEAITTKLASLLTPYVESDPSKFYTTEQFLEGVSGDNSLPEFAKQRSESILAQLSGELVVESNTTSSLPAEIPGMDGMDGQNMERGQMQNGMVPEMNAGMRGELDINAMTDEEFAQFLEMIQSENSPITLPDNFDDMTTEEQKAYLIENMQNFAGQQEQMAAGNQQRNFDQPMLNNETVETVSGETTGVYTKNDLYLLFGSFAFTIIAIAGFRRFRR</sequence>
<evidence type="ECO:0000256" key="1">
    <source>
        <dbReference type="SAM" id="MobiDB-lite"/>
    </source>
</evidence>
<organism evidence="3 4">
    <name type="scientific">Fervidibacillus albus</name>
    <dbReference type="NCBI Taxonomy" id="2980026"/>
    <lineage>
        <taxon>Bacteria</taxon>
        <taxon>Bacillati</taxon>
        <taxon>Bacillota</taxon>
        <taxon>Bacilli</taxon>
        <taxon>Bacillales</taxon>
        <taxon>Bacillaceae</taxon>
        <taxon>Fervidibacillus</taxon>
    </lineage>
</organism>
<name>A0A9E8LU55_9BACI</name>
<dbReference type="PANTHER" id="PTHR40050">
    <property type="entry name" value="INNER SPORE COAT PROTEIN H"/>
    <property type="match status" value="1"/>
</dbReference>
<gene>
    <name evidence="3" type="ORF">OE104_13765</name>
</gene>
<feature type="transmembrane region" description="Helical" evidence="2">
    <location>
        <begin position="7"/>
        <end position="26"/>
    </location>
</feature>
<proteinExistence type="predicted"/>
<dbReference type="InterPro" id="IPR014867">
    <property type="entry name" value="Spore_coat_CotH_CotH2/3/7"/>
</dbReference>
<feature type="transmembrane region" description="Helical" evidence="2">
    <location>
        <begin position="632"/>
        <end position="649"/>
    </location>
</feature>
<evidence type="ECO:0000313" key="3">
    <source>
        <dbReference type="EMBL" id="WAA09576.1"/>
    </source>
</evidence>
<protein>
    <submittedName>
        <fullName evidence="3">CotH kinase family protein</fullName>
    </submittedName>
</protein>
<feature type="compositionally biased region" description="Acidic residues" evidence="1">
    <location>
        <begin position="323"/>
        <end position="337"/>
    </location>
</feature>
<evidence type="ECO:0000256" key="2">
    <source>
        <dbReference type="SAM" id="Phobius"/>
    </source>
</evidence>
<dbReference type="GO" id="GO:0016301">
    <property type="term" value="F:kinase activity"/>
    <property type="evidence" value="ECO:0007669"/>
    <property type="project" value="UniProtKB-KW"/>
</dbReference>
<dbReference type="AlphaFoldDB" id="A0A9E8LU55"/>
<feature type="region of interest" description="Disordered" evidence="1">
    <location>
        <begin position="323"/>
        <end position="365"/>
    </location>
</feature>
<dbReference type="Pfam" id="PF08757">
    <property type="entry name" value="CotH"/>
    <property type="match status" value="2"/>
</dbReference>
<dbReference type="EMBL" id="CP106878">
    <property type="protein sequence ID" value="WAA09576.1"/>
    <property type="molecule type" value="Genomic_DNA"/>
</dbReference>
<keyword evidence="2" id="KW-0812">Transmembrane</keyword>
<accession>A0A9E8LU55</accession>
<evidence type="ECO:0000313" key="4">
    <source>
        <dbReference type="Proteomes" id="UP001164718"/>
    </source>
</evidence>
<dbReference type="PANTHER" id="PTHR40050:SF1">
    <property type="entry name" value="INNER SPORE COAT PROTEIN H"/>
    <property type="match status" value="1"/>
</dbReference>
<dbReference type="RefSeq" id="WP_275417357.1">
    <property type="nucleotide sequence ID" value="NZ_CP106878.1"/>
</dbReference>
<dbReference type="KEGG" id="faf:OE104_13765"/>
<feature type="compositionally biased region" description="Polar residues" evidence="1">
    <location>
        <begin position="349"/>
        <end position="358"/>
    </location>
</feature>